<organism evidence="1 2">
    <name type="scientific">Polyplax serrata</name>
    <name type="common">Common mouse louse</name>
    <dbReference type="NCBI Taxonomy" id="468196"/>
    <lineage>
        <taxon>Eukaryota</taxon>
        <taxon>Metazoa</taxon>
        <taxon>Ecdysozoa</taxon>
        <taxon>Arthropoda</taxon>
        <taxon>Hexapoda</taxon>
        <taxon>Insecta</taxon>
        <taxon>Pterygota</taxon>
        <taxon>Neoptera</taxon>
        <taxon>Paraneoptera</taxon>
        <taxon>Psocodea</taxon>
        <taxon>Troctomorpha</taxon>
        <taxon>Phthiraptera</taxon>
        <taxon>Anoplura</taxon>
        <taxon>Polyplacidae</taxon>
        <taxon>Polyplax</taxon>
    </lineage>
</organism>
<dbReference type="EMBL" id="JAWJWF010000005">
    <property type="protein sequence ID" value="KAK6632302.1"/>
    <property type="molecule type" value="Genomic_DNA"/>
</dbReference>
<proteinExistence type="predicted"/>
<keyword evidence="2" id="KW-1185">Reference proteome</keyword>
<reference evidence="1 2" key="1">
    <citation type="submission" date="2023-09" db="EMBL/GenBank/DDBJ databases">
        <title>Genomes of two closely related lineages of the louse Polyplax serrata with different host specificities.</title>
        <authorList>
            <person name="Martinu J."/>
            <person name="Tarabai H."/>
            <person name="Stefka J."/>
            <person name="Hypsa V."/>
        </authorList>
    </citation>
    <scope>NUCLEOTIDE SEQUENCE [LARGE SCALE GENOMIC DNA]</scope>
    <source>
        <strain evidence="1">98ZLc_SE</strain>
    </source>
</reference>
<evidence type="ECO:0000313" key="2">
    <source>
        <dbReference type="Proteomes" id="UP001359485"/>
    </source>
</evidence>
<name>A0ABR1B0E8_POLSC</name>
<comment type="caution">
    <text evidence="1">The sequence shown here is derived from an EMBL/GenBank/DDBJ whole genome shotgun (WGS) entry which is preliminary data.</text>
</comment>
<evidence type="ECO:0000313" key="1">
    <source>
        <dbReference type="EMBL" id="KAK6632302.1"/>
    </source>
</evidence>
<protein>
    <submittedName>
        <fullName evidence="1">Uncharacterized protein</fullName>
    </submittedName>
</protein>
<dbReference type="Proteomes" id="UP001359485">
    <property type="component" value="Unassembled WGS sequence"/>
</dbReference>
<gene>
    <name evidence="1" type="ORF">RUM44_007343</name>
</gene>
<accession>A0ABR1B0E8</accession>
<sequence>MPPCSVFPVDVTAQQGKTSIAKTKGYVRRDETGRRILLKKNRKKDTVPLGIQPKIFGKVSKGVESCRGSRVLQNHLPAINSTLKIDKNVTVFSAEEVERDGADHLLRNIRDERQKRGKNLLLDLTGKSQKSAFRS</sequence>